<evidence type="ECO:0000256" key="4">
    <source>
        <dbReference type="ARBA" id="ARBA00014185"/>
    </source>
</evidence>
<evidence type="ECO:0000256" key="6">
    <source>
        <dbReference type="ARBA" id="ARBA00022917"/>
    </source>
</evidence>
<keyword evidence="6" id="KW-0648">Protein biosynthesis</keyword>
<evidence type="ECO:0000259" key="12">
    <source>
        <dbReference type="Pfam" id="PF02911"/>
    </source>
</evidence>
<dbReference type="Pfam" id="PF02911">
    <property type="entry name" value="Formyl_trans_C"/>
    <property type="match status" value="1"/>
</dbReference>
<dbReference type="Pfam" id="PF00551">
    <property type="entry name" value="Formyl_trans_N"/>
    <property type="match status" value="1"/>
</dbReference>
<dbReference type="SUPFAM" id="SSF53328">
    <property type="entry name" value="Formyltransferase"/>
    <property type="match status" value="1"/>
</dbReference>
<accession>A0A8X6UMW0</accession>
<evidence type="ECO:0000256" key="7">
    <source>
        <dbReference type="ARBA" id="ARBA00022946"/>
    </source>
</evidence>
<keyword evidence="15" id="KW-1185">Reference proteome</keyword>
<evidence type="ECO:0000256" key="2">
    <source>
        <dbReference type="ARBA" id="ARBA00010699"/>
    </source>
</evidence>
<gene>
    <name evidence="14" type="primary">MTFMT</name>
    <name evidence="14" type="ORF">NPIL_430721</name>
    <name evidence="13" type="ORF">NPIL_430722</name>
</gene>
<evidence type="ECO:0000256" key="3">
    <source>
        <dbReference type="ARBA" id="ARBA00012261"/>
    </source>
</evidence>
<dbReference type="InterPro" id="IPR041711">
    <property type="entry name" value="Met-tRNA-FMT_N"/>
</dbReference>
<dbReference type="NCBIfam" id="TIGR00460">
    <property type="entry name" value="fmt"/>
    <property type="match status" value="1"/>
</dbReference>
<comment type="similarity">
    <text evidence="2">Belongs to the Fmt family.</text>
</comment>
<dbReference type="Gene3D" id="3.40.50.12230">
    <property type="match status" value="1"/>
</dbReference>
<comment type="function">
    <text evidence="10">Methionyl-tRNA formyltransferase that formylates methionyl-tRNA in mitochondria and is crucial for translation initiation.</text>
</comment>
<dbReference type="Proteomes" id="UP000887013">
    <property type="component" value="Unassembled WGS sequence"/>
</dbReference>
<dbReference type="OrthoDB" id="10268103at2759"/>
<dbReference type="InterPro" id="IPR011034">
    <property type="entry name" value="Formyl_transferase-like_C_sf"/>
</dbReference>
<evidence type="ECO:0000256" key="8">
    <source>
        <dbReference type="ARBA" id="ARBA00023128"/>
    </source>
</evidence>
<dbReference type="InterPro" id="IPR005794">
    <property type="entry name" value="Fmt"/>
</dbReference>
<dbReference type="InterPro" id="IPR036477">
    <property type="entry name" value="Formyl_transf_N_sf"/>
</dbReference>
<dbReference type="CDD" id="cd08646">
    <property type="entry name" value="FMT_core_Met-tRNA-FMT_N"/>
    <property type="match status" value="1"/>
</dbReference>
<organism evidence="14 15">
    <name type="scientific">Nephila pilipes</name>
    <name type="common">Giant wood spider</name>
    <name type="synonym">Nephila maculata</name>
    <dbReference type="NCBI Taxonomy" id="299642"/>
    <lineage>
        <taxon>Eukaryota</taxon>
        <taxon>Metazoa</taxon>
        <taxon>Ecdysozoa</taxon>
        <taxon>Arthropoda</taxon>
        <taxon>Chelicerata</taxon>
        <taxon>Arachnida</taxon>
        <taxon>Araneae</taxon>
        <taxon>Araneomorphae</taxon>
        <taxon>Entelegynae</taxon>
        <taxon>Araneoidea</taxon>
        <taxon>Nephilidae</taxon>
        <taxon>Nephila</taxon>
    </lineage>
</organism>
<dbReference type="EC" id="2.1.2.9" evidence="3"/>
<dbReference type="FunFam" id="3.40.50.12230:FF:000003">
    <property type="entry name" value="methionyl-tRNA formyltransferase, mitochondrial"/>
    <property type="match status" value="1"/>
</dbReference>
<evidence type="ECO:0000313" key="14">
    <source>
        <dbReference type="EMBL" id="GFU38914.1"/>
    </source>
</evidence>
<feature type="domain" description="Formyl transferase C-terminal" evidence="12">
    <location>
        <begin position="228"/>
        <end position="337"/>
    </location>
</feature>
<dbReference type="SUPFAM" id="SSF50486">
    <property type="entry name" value="FMT C-terminal domain-like"/>
    <property type="match status" value="1"/>
</dbReference>
<dbReference type="InterPro" id="IPR002376">
    <property type="entry name" value="Formyl_transf_N"/>
</dbReference>
<dbReference type="AlphaFoldDB" id="A0A8X6UMW0"/>
<evidence type="ECO:0000256" key="9">
    <source>
        <dbReference type="ARBA" id="ARBA00052555"/>
    </source>
</evidence>
<dbReference type="PANTHER" id="PTHR11138">
    <property type="entry name" value="METHIONYL-TRNA FORMYLTRANSFERASE"/>
    <property type="match status" value="1"/>
</dbReference>
<proteinExistence type="inferred from homology"/>
<dbReference type="GO" id="GO:0004479">
    <property type="term" value="F:methionyl-tRNA formyltransferase activity"/>
    <property type="evidence" value="ECO:0007669"/>
    <property type="project" value="UniProtKB-EC"/>
</dbReference>
<evidence type="ECO:0000256" key="10">
    <source>
        <dbReference type="ARBA" id="ARBA00057846"/>
    </source>
</evidence>
<comment type="catalytic activity">
    <reaction evidence="9">
        <text>L-methionyl-tRNA(fMet) + (6R)-10-formyltetrahydrofolate = N-formyl-L-methionyl-tRNA(fMet) + (6S)-5,6,7,8-tetrahydrofolate + H(+)</text>
        <dbReference type="Rhea" id="RHEA:24380"/>
        <dbReference type="Rhea" id="RHEA-COMP:9952"/>
        <dbReference type="Rhea" id="RHEA-COMP:9953"/>
        <dbReference type="ChEBI" id="CHEBI:15378"/>
        <dbReference type="ChEBI" id="CHEBI:57453"/>
        <dbReference type="ChEBI" id="CHEBI:78530"/>
        <dbReference type="ChEBI" id="CHEBI:78844"/>
        <dbReference type="ChEBI" id="CHEBI:195366"/>
        <dbReference type="EC" id="2.1.2.9"/>
    </reaction>
    <physiologicalReaction direction="left-to-right" evidence="9">
        <dbReference type="Rhea" id="RHEA:24381"/>
    </physiologicalReaction>
</comment>
<evidence type="ECO:0000313" key="15">
    <source>
        <dbReference type="Proteomes" id="UP000887013"/>
    </source>
</evidence>
<name>A0A8X6UMW0_NEPPI</name>
<protein>
    <recommendedName>
        <fullName evidence="4">Methionyl-tRNA formyltransferase, mitochondrial</fullName>
        <ecNumber evidence="3">2.1.2.9</ecNumber>
    </recommendedName>
</protein>
<dbReference type="InterPro" id="IPR005793">
    <property type="entry name" value="Formyl_trans_C"/>
</dbReference>
<evidence type="ECO:0000256" key="1">
    <source>
        <dbReference type="ARBA" id="ARBA00004173"/>
    </source>
</evidence>
<evidence type="ECO:0000313" key="13">
    <source>
        <dbReference type="EMBL" id="GFU38912.1"/>
    </source>
</evidence>
<keyword evidence="7" id="KW-0809">Transit peptide</keyword>
<dbReference type="PANTHER" id="PTHR11138:SF5">
    <property type="entry name" value="METHIONYL-TRNA FORMYLTRANSFERASE, MITOCHONDRIAL"/>
    <property type="match status" value="1"/>
</dbReference>
<sequence>MYIDLKIFLANNLKTIHLAIYGNLRNKNCEIKHPWKIVFYGTDELSEVTLKTLHSNSISSTSNKIVDEIDVVCIKSDCLVRKYAIQNNLTVHTWPYNLPNNIYDVGVVVSFGHMLPADSIQACKYGIINAHPSLLPRWRGAAPIIHTILNGDVETGVTIIQVSPNKFDVGKILMQEKYKIPEGCSAKTLTSELSKVAAELILKTLKNLPHYIESSYPQRKESALYARKIKPQQGSINWEQESSIIIYRKYKAFHGFFDLYTFWKNGKIIVLELATPDDVEKANVSSLVKSHVQPGFCYFHKKRKILFVKCQDNWCGILSIKIPVRGKISAQDFYNGFISKEEPNKCYFHANKNIEN</sequence>
<evidence type="ECO:0000256" key="5">
    <source>
        <dbReference type="ARBA" id="ARBA00022679"/>
    </source>
</evidence>
<dbReference type="GO" id="GO:0005739">
    <property type="term" value="C:mitochondrion"/>
    <property type="evidence" value="ECO:0007669"/>
    <property type="project" value="UniProtKB-SubCell"/>
</dbReference>
<reference evidence="14" key="1">
    <citation type="submission" date="2020-08" db="EMBL/GenBank/DDBJ databases">
        <title>Multicomponent nature underlies the extraordinary mechanical properties of spider dragline silk.</title>
        <authorList>
            <person name="Kono N."/>
            <person name="Nakamura H."/>
            <person name="Mori M."/>
            <person name="Yoshida Y."/>
            <person name="Ohtoshi R."/>
            <person name="Malay A.D."/>
            <person name="Moran D.A.P."/>
            <person name="Tomita M."/>
            <person name="Numata K."/>
            <person name="Arakawa K."/>
        </authorList>
    </citation>
    <scope>NUCLEOTIDE SEQUENCE</scope>
</reference>
<dbReference type="EMBL" id="BMAW01131322">
    <property type="protein sequence ID" value="GFU38914.1"/>
    <property type="molecule type" value="Genomic_DNA"/>
</dbReference>
<evidence type="ECO:0000259" key="11">
    <source>
        <dbReference type="Pfam" id="PF00551"/>
    </source>
</evidence>
<keyword evidence="5" id="KW-0808">Transferase</keyword>
<comment type="caution">
    <text evidence="14">The sequence shown here is derived from an EMBL/GenBank/DDBJ whole genome shotgun (WGS) entry which is preliminary data.</text>
</comment>
<feature type="domain" description="Formyl transferase N-terminal" evidence="11">
    <location>
        <begin position="104"/>
        <end position="204"/>
    </location>
</feature>
<comment type="subcellular location">
    <subcellularLocation>
        <location evidence="1">Mitochondrion</location>
    </subcellularLocation>
</comment>
<keyword evidence="8" id="KW-0496">Mitochondrion</keyword>
<dbReference type="EMBL" id="BMAW01131322">
    <property type="protein sequence ID" value="GFU38912.1"/>
    <property type="molecule type" value="Genomic_DNA"/>
</dbReference>